<evidence type="ECO:0000256" key="1">
    <source>
        <dbReference type="SAM" id="MobiDB-lite"/>
    </source>
</evidence>
<gene>
    <name evidence="2" type="ORF">K8G79_04075</name>
</gene>
<accession>A0AAJ1AGV9</accession>
<sequence>MVIFENGTAFSRSTLDDLENRRLVAGAAAEAFGRPLTVEYRFGNSSNPPAVSSLTGLTTGGSAGLVTGQGELRQPPQSGGARHRPRDLQQRAVSEQSIASSDPSVWDAQAGQEALRRHPLVQRAVELFDGQIVRVRAKQPE</sequence>
<organism evidence="2 3">
    <name type="scientific">Candidatus Methylomirabilis tolerans</name>
    <dbReference type="NCBI Taxonomy" id="3123416"/>
    <lineage>
        <taxon>Bacteria</taxon>
        <taxon>Candidatus Methylomirabilota</taxon>
        <taxon>Candidatus Methylomirabilia</taxon>
        <taxon>Candidatus Methylomirabilales</taxon>
        <taxon>Candidatus Methylomirabilaceae</taxon>
        <taxon>Candidatus Methylomirabilis</taxon>
    </lineage>
</organism>
<protein>
    <submittedName>
        <fullName evidence="2">Uncharacterized protein</fullName>
    </submittedName>
</protein>
<proteinExistence type="predicted"/>
<comment type="caution">
    <text evidence="2">The sequence shown here is derived from an EMBL/GenBank/DDBJ whole genome shotgun (WGS) entry which is preliminary data.</text>
</comment>
<dbReference type="AlphaFoldDB" id="A0AAJ1AGV9"/>
<dbReference type="Proteomes" id="UP001197609">
    <property type="component" value="Unassembled WGS sequence"/>
</dbReference>
<evidence type="ECO:0000313" key="3">
    <source>
        <dbReference type="Proteomes" id="UP001197609"/>
    </source>
</evidence>
<evidence type="ECO:0000313" key="2">
    <source>
        <dbReference type="EMBL" id="MBZ0159303.1"/>
    </source>
</evidence>
<reference evidence="2 3" key="1">
    <citation type="journal article" date="2021" name="bioRxiv">
        <title>Unraveling nitrogen, sulfur and carbon metabolic pathways and microbial community transcriptional responses to substrate deprivation and toxicity stresses in a bioreactor mimicking anoxic brackish coastal sediment conditions.</title>
        <authorList>
            <person name="Martins P.D."/>
            <person name="Echeveste M.J."/>
            <person name="Arshad A."/>
            <person name="Kurth J."/>
            <person name="Ouboter H."/>
            <person name="Jetten M.S.M."/>
            <person name="Welte C.U."/>
        </authorList>
    </citation>
    <scope>NUCLEOTIDE SEQUENCE [LARGE SCALE GENOMIC DNA]</scope>
    <source>
        <strain evidence="2">MAG_38</strain>
    </source>
</reference>
<feature type="region of interest" description="Disordered" evidence="1">
    <location>
        <begin position="43"/>
        <end position="105"/>
    </location>
</feature>
<name>A0AAJ1AGV9_9BACT</name>
<feature type="compositionally biased region" description="Polar residues" evidence="1">
    <location>
        <begin position="91"/>
        <end position="103"/>
    </location>
</feature>
<dbReference type="EMBL" id="JAIOIU010000040">
    <property type="protein sequence ID" value="MBZ0159303.1"/>
    <property type="molecule type" value="Genomic_DNA"/>
</dbReference>